<dbReference type="PROSITE" id="PS50081">
    <property type="entry name" value="ZF_DAG_PE_2"/>
    <property type="match status" value="1"/>
</dbReference>
<dbReference type="AlphaFoldDB" id="A0A163JS75"/>
<dbReference type="SUPFAM" id="SSF56112">
    <property type="entry name" value="Protein kinase-like (PK-like)"/>
    <property type="match status" value="1"/>
</dbReference>
<dbReference type="PRINTS" id="PR00109">
    <property type="entry name" value="TYRKINASE"/>
</dbReference>
<evidence type="ECO:0000256" key="6">
    <source>
        <dbReference type="ARBA" id="ARBA00022833"/>
    </source>
</evidence>
<dbReference type="SMART" id="SM00220">
    <property type="entry name" value="S_TKc"/>
    <property type="match status" value="1"/>
</dbReference>
<dbReference type="Proteomes" id="UP000078561">
    <property type="component" value="Unassembled WGS sequence"/>
</dbReference>
<feature type="region of interest" description="Disordered" evidence="9">
    <location>
        <begin position="322"/>
        <end position="341"/>
    </location>
</feature>
<dbReference type="PROSITE" id="PS50011">
    <property type="entry name" value="PROTEIN_KINASE_DOM"/>
    <property type="match status" value="1"/>
</dbReference>
<protein>
    <recommendedName>
        <fullName evidence="14">Protein kinase domain-containing protein</fullName>
    </recommendedName>
</protein>
<dbReference type="SUPFAM" id="SSF57889">
    <property type="entry name" value="Cysteine-rich domain"/>
    <property type="match status" value="1"/>
</dbReference>
<evidence type="ECO:0000256" key="8">
    <source>
        <dbReference type="PROSITE-ProRule" id="PRU10141"/>
    </source>
</evidence>
<feature type="compositionally biased region" description="Basic residues" evidence="9">
    <location>
        <begin position="999"/>
        <end position="1009"/>
    </location>
</feature>
<feature type="region of interest" description="Disordered" evidence="9">
    <location>
        <begin position="129"/>
        <end position="169"/>
    </location>
</feature>
<evidence type="ECO:0000256" key="5">
    <source>
        <dbReference type="ARBA" id="ARBA00022777"/>
    </source>
</evidence>
<evidence type="ECO:0000256" key="7">
    <source>
        <dbReference type="ARBA" id="ARBA00022840"/>
    </source>
</evidence>
<keyword evidence="6" id="KW-0862">Zinc</keyword>
<dbReference type="Pfam" id="PF00069">
    <property type="entry name" value="Pkinase"/>
    <property type="match status" value="1"/>
</dbReference>
<dbReference type="SMART" id="SM00109">
    <property type="entry name" value="C1"/>
    <property type="match status" value="1"/>
</dbReference>
<dbReference type="GO" id="GO:0005524">
    <property type="term" value="F:ATP binding"/>
    <property type="evidence" value="ECO:0007669"/>
    <property type="project" value="UniProtKB-UniRule"/>
</dbReference>
<dbReference type="GO" id="GO:0004709">
    <property type="term" value="F:MAP kinase kinase kinase activity"/>
    <property type="evidence" value="ECO:0007669"/>
    <property type="project" value="TreeGrafter"/>
</dbReference>
<evidence type="ECO:0000313" key="13">
    <source>
        <dbReference type="Proteomes" id="UP000078561"/>
    </source>
</evidence>
<dbReference type="PROSITE" id="PS00107">
    <property type="entry name" value="PROTEIN_KINASE_ATP"/>
    <property type="match status" value="1"/>
</dbReference>
<sequence length="1018" mass="113123">MDATMDRTNVTADTTYQQSIPMFTNRGHPLQMGLHDSELFYIDDLLEGRNMNAVIWTLFRLAILVNKKHSMSWSSYDLHAIDSRVLSTPPPPPCISDNKQITHHHYHADQPKSLGIRNSIKMNQYKESNANDTSLPLSTQQERGQDSQGINYYHHNPQQHPHYSLSSLPDEEDGHDYCFDLASTSFVAYQTSGSIKTVSSDSGYGTTRQSSWNQRKSRHTDHHPIPIQLASLFDGGPVSQDPSLNINHDLTLPLSTNTATTASNDSRLSDLSLSRTPFQPRHDEWTETCLNNARTTNDSTSNSKPSVIDMFSVPDQLQSSASSPLLCKSRSKQQHHHSTISPVEHALQKLAMAPPVSSSPLPPMPEQQAPNSIHGPPYNEPMSRRKSTGNLTPQKNGSITRTSSEIVYENNLELIDIDGQVTGTYKLGNVVGKGQFGIVYRALELRTGKMVAVKRIKVLSSKKRDTLDVMQEAQLLQRLSHPNIVKYEGFIQANGHVNIILEFVENGSLLSTLKSFGSFPETLAAGYCTSILLGLQYLHDQNVVHCDLKAANLLTTTSGHVKLSDFGVSLNLGLKETEVGIVAGTPNWMAPEVIELKGASTKSDIWSLGCTIIELCTGKPPYSDLLPMTALFRIVEDDYPPIPDGLSQTLCDFLRSCFAKNPDDRPTATELLTHSWICNQDQHEEKTSLTDTRSLTNASDKSSLLPSTLCVGLETAPNTPLDMEDTDNDFPPWLLPFSASKHHPRPSSVFAAKFQQQQQQKQQNHRYVKGTFPKGAVKCKSCQLPIKRNAFICEDCGFICHDQCKSETGCHRSTFISAATPPLPPSTATLLSTTHGQPSPTPTLSYNQESVETLVPENQQYQKKRRPTSSYSIQALLSTSSSSFSLLSASSPSAQQRYQQRRQSSIMVPPKPRASVSTQLRQHTRKLSRVFSSNKQQPSDDHHHHRHYLHHGYKSNDSLRLIKEEHSSLPHSKHPSQQSFSSSSSLQAAAPALSSPQKSNRRDKLKRRTTHPDDCIIS</sequence>
<dbReference type="InParanoid" id="A0A163JS75"/>
<feature type="compositionally biased region" description="Polar residues" evidence="9">
    <location>
        <begin position="129"/>
        <end position="150"/>
    </location>
</feature>
<feature type="domain" description="Phorbol-ester/DAG-type" evidence="11">
    <location>
        <begin position="764"/>
        <end position="810"/>
    </location>
</feature>
<feature type="region of interest" description="Disordered" evidence="9">
    <location>
        <begin position="892"/>
        <end position="947"/>
    </location>
</feature>
<evidence type="ECO:0000256" key="9">
    <source>
        <dbReference type="SAM" id="MobiDB-lite"/>
    </source>
</evidence>
<dbReference type="PROSITE" id="PS00108">
    <property type="entry name" value="PROTEIN_KINASE_ST"/>
    <property type="match status" value="1"/>
</dbReference>
<keyword evidence="4 8" id="KW-0547">Nucleotide-binding</keyword>
<keyword evidence="5" id="KW-0418">Kinase</keyword>
<feature type="compositionally biased region" description="Low complexity" evidence="9">
    <location>
        <begin position="892"/>
        <end position="905"/>
    </location>
</feature>
<keyword evidence="2" id="KW-0808">Transferase</keyword>
<evidence type="ECO:0000313" key="12">
    <source>
        <dbReference type="EMBL" id="SAM02184.1"/>
    </source>
</evidence>
<keyword evidence="13" id="KW-1185">Reference proteome</keyword>
<dbReference type="Gene3D" id="1.10.418.10">
    <property type="entry name" value="Calponin-like domain"/>
    <property type="match status" value="1"/>
</dbReference>
<reference evidence="12" key="1">
    <citation type="submission" date="2016-04" db="EMBL/GenBank/DDBJ databases">
        <authorList>
            <person name="Evans L.H."/>
            <person name="Alamgir A."/>
            <person name="Owens N."/>
            <person name="Weber N.D."/>
            <person name="Virtaneva K."/>
            <person name="Barbian K."/>
            <person name="Babar A."/>
            <person name="Rosenke K."/>
        </authorList>
    </citation>
    <scope>NUCLEOTIDE SEQUENCE [LARGE SCALE GENOMIC DNA]</scope>
    <source>
        <strain evidence="12">CBS 101.48</strain>
    </source>
</reference>
<evidence type="ECO:0008006" key="14">
    <source>
        <dbReference type="Google" id="ProtNLM"/>
    </source>
</evidence>
<evidence type="ECO:0000259" key="10">
    <source>
        <dbReference type="PROSITE" id="PS50011"/>
    </source>
</evidence>
<dbReference type="GO" id="GO:0046872">
    <property type="term" value="F:metal ion binding"/>
    <property type="evidence" value="ECO:0007669"/>
    <property type="project" value="UniProtKB-KW"/>
</dbReference>
<dbReference type="InterPro" id="IPR008271">
    <property type="entry name" value="Ser/Thr_kinase_AS"/>
</dbReference>
<dbReference type="InterPro" id="IPR000719">
    <property type="entry name" value="Prot_kinase_dom"/>
</dbReference>
<dbReference type="InterPro" id="IPR017441">
    <property type="entry name" value="Protein_kinase_ATP_BS"/>
</dbReference>
<name>A0A163JS75_ABSGL</name>
<evidence type="ECO:0000259" key="11">
    <source>
        <dbReference type="PROSITE" id="PS50081"/>
    </source>
</evidence>
<organism evidence="12">
    <name type="scientific">Absidia glauca</name>
    <name type="common">Pin mould</name>
    <dbReference type="NCBI Taxonomy" id="4829"/>
    <lineage>
        <taxon>Eukaryota</taxon>
        <taxon>Fungi</taxon>
        <taxon>Fungi incertae sedis</taxon>
        <taxon>Mucoromycota</taxon>
        <taxon>Mucoromycotina</taxon>
        <taxon>Mucoromycetes</taxon>
        <taxon>Mucorales</taxon>
        <taxon>Cunninghamellaceae</taxon>
        <taxon>Absidia</taxon>
    </lineage>
</organism>
<dbReference type="CDD" id="cd00029">
    <property type="entry name" value="C1"/>
    <property type="match status" value="1"/>
</dbReference>
<evidence type="ECO:0000256" key="4">
    <source>
        <dbReference type="ARBA" id="ARBA00022741"/>
    </source>
</evidence>
<proteinExistence type="predicted"/>
<dbReference type="OrthoDB" id="8693905at2759"/>
<dbReference type="PANTHER" id="PTHR48016:SF4">
    <property type="entry name" value="PROTEIN KINASE DOMAIN-CONTAINING PROTEIN"/>
    <property type="match status" value="1"/>
</dbReference>
<evidence type="ECO:0000256" key="2">
    <source>
        <dbReference type="ARBA" id="ARBA00022679"/>
    </source>
</evidence>
<keyword evidence="3" id="KW-0479">Metal-binding</keyword>
<feature type="compositionally biased region" description="Polar residues" evidence="9">
    <location>
        <begin position="388"/>
        <end position="402"/>
    </location>
</feature>
<dbReference type="EMBL" id="LT553674">
    <property type="protein sequence ID" value="SAM02184.1"/>
    <property type="molecule type" value="Genomic_DNA"/>
</dbReference>
<feature type="region of interest" description="Disordered" evidence="9">
    <location>
        <begin position="354"/>
        <end position="402"/>
    </location>
</feature>
<gene>
    <name evidence="12" type="primary">ABSGL_07947.1 scaffold 9181</name>
</gene>
<dbReference type="InterPro" id="IPR011009">
    <property type="entry name" value="Kinase-like_dom_sf"/>
</dbReference>
<feature type="compositionally biased region" description="Polar residues" evidence="9">
    <location>
        <begin position="196"/>
        <end position="214"/>
    </location>
</feature>
<dbReference type="InterPro" id="IPR050538">
    <property type="entry name" value="MAP_kinase_kinase_kinase"/>
</dbReference>
<dbReference type="InterPro" id="IPR001245">
    <property type="entry name" value="Ser-Thr/Tyr_kinase_cat_dom"/>
</dbReference>
<dbReference type="GO" id="GO:0005737">
    <property type="term" value="C:cytoplasm"/>
    <property type="evidence" value="ECO:0007669"/>
    <property type="project" value="TreeGrafter"/>
</dbReference>
<feature type="compositionally biased region" description="Low complexity" evidence="9">
    <location>
        <begin position="975"/>
        <end position="998"/>
    </location>
</feature>
<keyword evidence="7 8" id="KW-0067">ATP-binding</keyword>
<evidence type="ECO:0000256" key="3">
    <source>
        <dbReference type="ARBA" id="ARBA00022723"/>
    </source>
</evidence>
<dbReference type="PROSITE" id="PS00479">
    <property type="entry name" value="ZF_DAG_PE_1"/>
    <property type="match status" value="1"/>
</dbReference>
<dbReference type="InterPro" id="IPR002219">
    <property type="entry name" value="PKC_DAG/PE"/>
</dbReference>
<dbReference type="Gene3D" id="1.10.510.10">
    <property type="entry name" value="Transferase(Phosphotransferase) domain 1"/>
    <property type="match status" value="1"/>
</dbReference>
<accession>A0A163JS75</accession>
<feature type="compositionally biased region" description="Basic residues" evidence="9">
    <location>
        <begin position="329"/>
        <end position="338"/>
    </location>
</feature>
<dbReference type="PANTHER" id="PTHR48016">
    <property type="entry name" value="MAP KINASE KINASE KINASE SSK2-RELATED-RELATED"/>
    <property type="match status" value="1"/>
</dbReference>
<dbReference type="STRING" id="4829.A0A163JS75"/>
<feature type="region of interest" description="Disordered" evidence="9">
    <location>
        <begin position="196"/>
        <end position="220"/>
    </location>
</feature>
<dbReference type="InterPro" id="IPR046349">
    <property type="entry name" value="C1-like_sf"/>
</dbReference>
<feature type="compositionally biased region" description="Low complexity" evidence="9">
    <location>
        <begin position="151"/>
        <end position="163"/>
    </location>
</feature>
<evidence type="ECO:0000256" key="1">
    <source>
        <dbReference type="ARBA" id="ARBA00022527"/>
    </source>
</evidence>
<dbReference type="CDD" id="cd06627">
    <property type="entry name" value="STKc_Cdc7_like"/>
    <property type="match status" value="1"/>
</dbReference>
<feature type="region of interest" description="Disordered" evidence="9">
    <location>
        <begin position="967"/>
        <end position="1018"/>
    </location>
</feature>
<feature type="binding site" evidence="8">
    <location>
        <position position="454"/>
    </location>
    <ligand>
        <name>ATP</name>
        <dbReference type="ChEBI" id="CHEBI:30616"/>
    </ligand>
</feature>
<feature type="domain" description="Protein kinase" evidence="10">
    <location>
        <begin position="425"/>
        <end position="677"/>
    </location>
</feature>
<dbReference type="InterPro" id="IPR036872">
    <property type="entry name" value="CH_dom_sf"/>
</dbReference>
<keyword evidence="1" id="KW-0723">Serine/threonine-protein kinase</keyword>